<dbReference type="AlphaFoldDB" id="A0A9Q0Y9N6"/>
<evidence type="ECO:0000259" key="1">
    <source>
        <dbReference type="PROSITE" id="PS51406"/>
    </source>
</evidence>
<feature type="domain" description="Fibrinogen C-terminal" evidence="1">
    <location>
        <begin position="10"/>
        <end position="147"/>
    </location>
</feature>
<dbReference type="PANTHER" id="PTHR19143">
    <property type="entry name" value="FIBRINOGEN/TENASCIN/ANGIOPOEITIN"/>
    <property type="match status" value="1"/>
</dbReference>
<dbReference type="Pfam" id="PF00147">
    <property type="entry name" value="Fibrinogen_C"/>
    <property type="match status" value="2"/>
</dbReference>
<dbReference type="CDD" id="cd00087">
    <property type="entry name" value="FReD"/>
    <property type="match status" value="1"/>
</dbReference>
<reference evidence="2" key="1">
    <citation type="submission" date="2021-10" db="EMBL/GenBank/DDBJ databases">
        <title>Tropical sea cucumber genome reveals ecological adaptation and Cuvierian tubules defense mechanism.</title>
        <authorList>
            <person name="Chen T."/>
        </authorList>
    </citation>
    <scope>NUCLEOTIDE SEQUENCE</scope>
    <source>
        <strain evidence="2">Nanhai2018</strain>
        <tissue evidence="2">Muscle</tissue>
    </source>
</reference>
<dbReference type="Pfam" id="PF12714">
    <property type="entry name" value="TILa"/>
    <property type="match status" value="1"/>
</dbReference>
<dbReference type="PROSITE" id="PS01186">
    <property type="entry name" value="EGF_2"/>
    <property type="match status" value="1"/>
</dbReference>
<gene>
    <name evidence="2" type="ORF">HOLleu_44415</name>
</gene>
<dbReference type="InterPro" id="IPR025615">
    <property type="entry name" value="TILa_dom"/>
</dbReference>
<dbReference type="OrthoDB" id="6273946at2759"/>
<dbReference type="InterPro" id="IPR014716">
    <property type="entry name" value="Fibrinogen_a/b/g_C_1"/>
</dbReference>
<protein>
    <submittedName>
        <fullName evidence="2">Angiopoietin-related protein 2</fullName>
    </submittedName>
</protein>
<dbReference type="Proteomes" id="UP001152320">
    <property type="component" value="Unassembled WGS sequence"/>
</dbReference>
<name>A0A9Q0Y9N6_HOLLE</name>
<accession>A0A9Q0Y9N6</accession>
<evidence type="ECO:0000313" key="3">
    <source>
        <dbReference type="Proteomes" id="UP001152320"/>
    </source>
</evidence>
<dbReference type="InterPro" id="IPR050373">
    <property type="entry name" value="Fibrinogen_C-term_domain"/>
</dbReference>
<dbReference type="Gene3D" id="3.90.215.10">
    <property type="entry name" value="Gamma Fibrinogen, chain A, domain 1"/>
    <property type="match status" value="2"/>
</dbReference>
<dbReference type="GO" id="GO:0005615">
    <property type="term" value="C:extracellular space"/>
    <property type="evidence" value="ECO:0007669"/>
    <property type="project" value="TreeGrafter"/>
</dbReference>
<dbReference type="PROSITE" id="PS51406">
    <property type="entry name" value="FIBRINOGEN_C_2"/>
    <property type="match status" value="2"/>
</dbReference>
<dbReference type="SUPFAM" id="SSF56496">
    <property type="entry name" value="Fibrinogen C-terminal domain-like"/>
    <property type="match status" value="2"/>
</dbReference>
<feature type="domain" description="Fibrinogen C-terminal" evidence="1">
    <location>
        <begin position="258"/>
        <end position="496"/>
    </location>
</feature>
<sequence length="497" mass="56190">MQESPSYFFYQKPEYPRDCKEAIDQCSSDTLSGVYTVKPDGYAEPFEVFCDNDISTVGWTIIQRRTDDSLTFQRGWEEYKNGFGFLSGEFWIGLDKLSYFTNQAKYELRVDMVLANGSSFYVKYNSFRISDEWSNYALVSTDGFRSNWSCIVSTCPHNLTQHSCTCESLCTDPITQTDCYSDCVETCVPKGCLVTGTNSYISNGDSFINVDCSQNCTCIDSQLSCNADYECSTDATCTVKNETRKCYCNEGYEGDGETCVRNTYTDCYDALQDGQTTDGVYTILPAGATTSFTVYCDMTGGGWTVFQRRTDGATDFYKTWNEYQQGFGSKDAGNDFWLGNEQIYQLTNQKGYKLRVDMVKSDGSPIYAEYTSFQIGDVSTKYRLSIGSYSGDAGNGLYYNNGGQFSTHDEDNDGCSHHDYAEGHKGGWWYTTTWCRECYYSYTYCYYFETRSGCNNIGTVSNLNGEYNGGNGKNIWWYYSSQCNLNSAEMKIRPSSV</sequence>
<dbReference type="EMBL" id="JAIZAY010000860">
    <property type="protein sequence ID" value="KAJ8017905.1"/>
    <property type="molecule type" value="Genomic_DNA"/>
</dbReference>
<dbReference type="InterPro" id="IPR002181">
    <property type="entry name" value="Fibrinogen_a/b/g_C_dom"/>
</dbReference>
<dbReference type="NCBIfam" id="NF040941">
    <property type="entry name" value="GGGWT_bact"/>
    <property type="match status" value="1"/>
</dbReference>
<evidence type="ECO:0000313" key="2">
    <source>
        <dbReference type="EMBL" id="KAJ8017905.1"/>
    </source>
</evidence>
<dbReference type="InterPro" id="IPR000742">
    <property type="entry name" value="EGF"/>
</dbReference>
<dbReference type="PANTHER" id="PTHR19143:SF327">
    <property type="entry name" value="FI21813P1-RELATED"/>
    <property type="match status" value="1"/>
</dbReference>
<dbReference type="SMART" id="SM00186">
    <property type="entry name" value="FBG"/>
    <property type="match status" value="2"/>
</dbReference>
<dbReference type="InterPro" id="IPR036056">
    <property type="entry name" value="Fibrinogen-like_C"/>
</dbReference>
<organism evidence="2 3">
    <name type="scientific">Holothuria leucospilota</name>
    <name type="common">Black long sea cucumber</name>
    <name type="synonym">Mertensiothuria leucospilota</name>
    <dbReference type="NCBI Taxonomy" id="206669"/>
    <lineage>
        <taxon>Eukaryota</taxon>
        <taxon>Metazoa</taxon>
        <taxon>Echinodermata</taxon>
        <taxon>Eleutherozoa</taxon>
        <taxon>Echinozoa</taxon>
        <taxon>Holothuroidea</taxon>
        <taxon>Aspidochirotacea</taxon>
        <taxon>Aspidochirotida</taxon>
        <taxon>Holothuriidae</taxon>
        <taxon>Holothuria</taxon>
    </lineage>
</organism>
<proteinExistence type="predicted"/>
<keyword evidence="3" id="KW-1185">Reference proteome</keyword>
<comment type="caution">
    <text evidence="2">The sequence shown here is derived from an EMBL/GenBank/DDBJ whole genome shotgun (WGS) entry which is preliminary data.</text>
</comment>